<evidence type="ECO:0000313" key="7">
    <source>
        <dbReference type="Proteomes" id="UP000287101"/>
    </source>
</evidence>
<feature type="domain" description="ABC transporter" evidence="5">
    <location>
        <begin position="4"/>
        <end position="234"/>
    </location>
</feature>
<evidence type="ECO:0000256" key="2">
    <source>
        <dbReference type="ARBA" id="ARBA00022741"/>
    </source>
</evidence>
<evidence type="ECO:0000256" key="1">
    <source>
        <dbReference type="ARBA" id="ARBA00022448"/>
    </source>
</evidence>
<dbReference type="AlphaFoldDB" id="A0A430ABB0"/>
<dbReference type="FunFam" id="3.40.50.300:FF:000042">
    <property type="entry name" value="Maltose/maltodextrin ABC transporter, ATP-binding protein"/>
    <property type="match status" value="1"/>
</dbReference>
<dbReference type="Gene3D" id="2.40.50.100">
    <property type="match status" value="1"/>
</dbReference>
<dbReference type="GO" id="GO:0016887">
    <property type="term" value="F:ATP hydrolysis activity"/>
    <property type="evidence" value="ECO:0007669"/>
    <property type="project" value="InterPro"/>
</dbReference>
<dbReference type="GO" id="GO:0055052">
    <property type="term" value="C:ATP-binding cassette (ABC) transporter complex, substrate-binding subunit-containing"/>
    <property type="evidence" value="ECO:0007669"/>
    <property type="project" value="TreeGrafter"/>
</dbReference>
<dbReference type="SMART" id="SM00382">
    <property type="entry name" value="AAA"/>
    <property type="match status" value="1"/>
</dbReference>
<dbReference type="RefSeq" id="WP_126829855.1">
    <property type="nucleotide sequence ID" value="NZ_CBCRYB010000006.1"/>
</dbReference>
<dbReference type="InterPro" id="IPR047641">
    <property type="entry name" value="ABC_transpr_MalK/UgpC-like"/>
</dbReference>
<evidence type="ECO:0000256" key="4">
    <source>
        <dbReference type="ARBA" id="ARBA00022967"/>
    </source>
</evidence>
<evidence type="ECO:0000313" key="6">
    <source>
        <dbReference type="EMBL" id="RSU04517.1"/>
    </source>
</evidence>
<gene>
    <name evidence="6" type="ORF">CBF31_00415</name>
</gene>
<evidence type="ECO:0000256" key="3">
    <source>
        <dbReference type="ARBA" id="ARBA00022840"/>
    </source>
</evidence>
<organism evidence="6 7">
    <name type="scientific">Vagococcus fessus</name>
    <dbReference type="NCBI Taxonomy" id="120370"/>
    <lineage>
        <taxon>Bacteria</taxon>
        <taxon>Bacillati</taxon>
        <taxon>Bacillota</taxon>
        <taxon>Bacilli</taxon>
        <taxon>Lactobacillales</taxon>
        <taxon>Enterococcaceae</taxon>
        <taxon>Vagococcus</taxon>
    </lineage>
</organism>
<name>A0A430ABB0_9ENTE</name>
<dbReference type="PANTHER" id="PTHR43875:SF1">
    <property type="entry name" value="OSMOPROTECTIVE COMPOUNDS UPTAKE ATP-BINDING PROTEIN GGTA"/>
    <property type="match status" value="1"/>
</dbReference>
<comment type="caution">
    <text evidence="6">The sequence shown here is derived from an EMBL/GenBank/DDBJ whole genome shotgun (WGS) entry which is preliminary data.</text>
</comment>
<keyword evidence="4" id="KW-1278">Translocase</keyword>
<dbReference type="GO" id="GO:0140359">
    <property type="term" value="F:ABC-type transporter activity"/>
    <property type="evidence" value="ECO:0007669"/>
    <property type="project" value="UniProtKB-ARBA"/>
</dbReference>
<proteinExistence type="predicted"/>
<dbReference type="Proteomes" id="UP000287101">
    <property type="component" value="Unassembled WGS sequence"/>
</dbReference>
<sequence>MSKITINHAKKIYNGLEVIPDLSVDIPDGSLFTLLGPSGCGKTTLLRMIAGFNSIEGGDFYFNDERINDKEPSKRNIGMVFQNYAIFPNLTVRQNVEFGLKQRQLSKTEIKEKTDTYLKLMQIDQYQDRKPDQLSGGQQQRVALARAIAISPDVLLMDEPLSNLDAKLRIDMRQAIREIQKEVGITTVYVTHDQEEAMAISDKIAVLKDGKIQQVGRPKELYHRPSNIFVASFIGRTNVIEGRLVKKGGEAVLIFPNNYELPFPQLSHVDEQKVKISIRPEEFVRTGDHGIAADVIDSIYLGLNTEYYLNLGGNQKIQVTEESTFEEDLTTGDRIYLEINTQKINVFNEDGSQNLLGGE</sequence>
<dbReference type="InterPro" id="IPR003593">
    <property type="entry name" value="AAA+_ATPase"/>
</dbReference>
<dbReference type="InterPro" id="IPR013611">
    <property type="entry name" value="Transp-assoc_OB_typ2"/>
</dbReference>
<dbReference type="PROSITE" id="PS00211">
    <property type="entry name" value="ABC_TRANSPORTER_1"/>
    <property type="match status" value="1"/>
</dbReference>
<dbReference type="PANTHER" id="PTHR43875">
    <property type="entry name" value="MALTODEXTRIN IMPORT ATP-BINDING PROTEIN MSMX"/>
    <property type="match status" value="1"/>
</dbReference>
<protein>
    <submittedName>
        <fullName evidence="6">Polyamine ABC transporter ATP-binding protein</fullName>
    </submittedName>
</protein>
<evidence type="ECO:0000259" key="5">
    <source>
        <dbReference type="PROSITE" id="PS50893"/>
    </source>
</evidence>
<dbReference type="InterPro" id="IPR012340">
    <property type="entry name" value="NA-bd_OB-fold"/>
</dbReference>
<dbReference type="OrthoDB" id="9790614at2"/>
<dbReference type="SUPFAM" id="SSF50331">
    <property type="entry name" value="MOP-like"/>
    <property type="match status" value="1"/>
</dbReference>
<keyword evidence="1" id="KW-0813">Transport</keyword>
<dbReference type="Gene3D" id="3.40.50.300">
    <property type="entry name" value="P-loop containing nucleotide triphosphate hydrolases"/>
    <property type="match status" value="1"/>
</dbReference>
<dbReference type="GO" id="GO:0005524">
    <property type="term" value="F:ATP binding"/>
    <property type="evidence" value="ECO:0007669"/>
    <property type="project" value="UniProtKB-KW"/>
</dbReference>
<reference evidence="6 7" key="1">
    <citation type="submission" date="2017-05" db="EMBL/GenBank/DDBJ databases">
        <title>Vagococcus spp. assemblies.</title>
        <authorList>
            <person name="Gulvik C.A."/>
        </authorList>
    </citation>
    <scope>NUCLEOTIDE SEQUENCE [LARGE SCALE GENOMIC DNA]</scope>
    <source>
        <strain evidence="6 7">CCUG 41755</strain>
    </source>
</reference>
<accession>A0A430ABB0</accession>
<keyword evidence="3 6" id="KW-0067">ATP-binding</keyword>
<dbReference type="SUPFAM" id="SSF52540">
    <property type="entry name" value="P-loop containing nucleoside triphosphate hydrolases"/>
    <property type="match status" value="1"/>
</dbReference>
<dbReference type="Gene3D" id="2.40.50.140">
    <property type="entry name" value="Nucleic acid-binding proteins"/>
    <property type="match status" value="1"/>
</dbReference>
<dbReference type="InterPro" id="IPR008995">
    <property type="entry name" value="Mo/tungstate-bd_C_term_dom"/>
</dbReference>
<keyword evidence="7" id="KW-1185">Reference proteome</keyword>
<keyword evidence="2" id="KW-0547">Nucleotide-binding</keyword>
<dbReference type="EMBL" id="NGJY01000001">
    <property type="protein sequence ID" value="RSU04517.1"/>
    <property type="molecule type" value="Genomic_DNA"/>
</dbReference>
<dbReference type="PROSITE" id="PS50893">
    <property type="entry name" value="ABC_TRANSPORTER_2"/>
    <property type="match status" value="1"/>
</dbReference>
<dbReference type="InterPro" id="IPR027417">
    <property type="entry name" value="P-loop_NTPase"/>
</dbReference>
<dbReference type="InterPro" id="IPR017871">
    <property type="entry name" value="ABC_transporter-like_CS"/>
</dbReference>
<dbReference type="InterPro" id="IPR003439">
    <property type="entry name" value="ABC_transporter-like_ATP-bd"/>
</dbReference>
<dbReference type="Pfam" id="PF08402">
    <property type="entry name" value="TOBE_2"/>
    <property type="match status" value="1"/>
</dbReference>
<dbReference type="Pfam" id="PF00005">
    <property type="entry name" value="ABC_tran"/>
    <property type="match status" value="1"/>
</dbReference>